<feature type="transmembrane region" description="Helical" evidence="4">
    <location>
        <begin position="79"/>
        <end position="97"/>
    </location>
</feature>
<dbReference type="InterPro" id="IPR011701">
    <property type="entry name" value="MFS"/>
</dbReference>
<keyword evidence="4" id="KW-1133">Transmembrane helix</keyword>
<comment type="subcellular location">
    <subcellularLocation>
        <location evidence="1">Membrane</location>
        <topology evidence="1">Multi-pass membrane protein</topology>
    </subcellularLocation>
</comment>
<feature type="transmembrane region" description="Helical" evidence="4">
    <location>
        <begin position="206"/>
        <end position="227"/>
    </location>
</feature>
<feature type="transmembrane region" description="Helical" evidence="4">
    <location>
        <begin position="171"/>
        <end position="194"/>
    </location>
</feature>
<name>A0A9W8MXY4_9AGAR</name>
<comment type="caution">
    <text evidence="6">The sequence shown here is derived from an EMBL/GenBank/DDBJ whole genome shotgun (WGS) entry which is preliminary data.</text>
</comment>
<dbReference type="OrthoDB" id="6499973at2759"/>
<dbReference type="PANTHER" id="PTHR11360">
    <property type="entry name" value="MONOCARBOXYLATE TRANSPORTER"/>
    <property type="match status" value="1"/>
</dbReference>
<organism evidence="6 7">
    <name type="scientific">Agrocybe chaxingu</name>
    <dbReference type="NCBI Taxonomy" id="84603"/>
    <lineage>
        <taxon>Eukaryota</taxon>
        <taxon>Fungi</taxon>
        <taxon>Dikarya</taxon>
        <taxon>Basidiomycota</taxon>
        <taxon>Agaricomycotina</taxon>
        <taxon>Agaricomycetes</taxon>
        <taxon>Agaricomycetidae</taxon>
        <taxon>Agaricales</taxon>
        <taxon>Agaricineae</taxon>
        <taxon>Strophariaceae</taxon>
        <taxon>Agrocybe</taxon>
    </lineage>
</organism>
<accession>A0A9W8MXY4</accession>
<keyword evidence="4" id="KW-0812">Transmembrane</keyword>
<feature type="transmembrane region" description="Helical" evidence="4">
    <location>
        <begin position="282"/>
        <end position="305"/>
    </location>
</feature>
<proteinExistence type="inferred from homology"/>
<feature type="transmembrane region" description="Helical" evidence="4">
    <location>
        <begin position="347"/>
        <end position="365"/>
    </location>
</feature>
<dbReference type="InterPro" id="IPR050327">
    <property type="entry name" value="Proton-linked_MCT"/>
</dbReference>
<gene>
    <name evidence="6" type="ORF">NLJ89_g2655</name>
</gene>
<feature type="transmembrane region" description="Helical" evidence="4">
    <location>
        <begin position="407"/>
        <end position="431"/>
    </location>
</feature>
<evidence type="ECO:0000313" key="7">
    <source>
        <dbReference type="Proteomes" id="UP001148786"/>
    </source>
</evidence>
<feature type="transmembrane region" description="Helical" evidence="4">
    <location>
        <begin position="117"/>
        <end position="135"/>
    </location>
</feature>
<feature type="transmembrane region" description="Helical" evidence="4">
    <location>
        <begin position="317"/>
        <end position="335"/>
    </location>
</feature>
<dbReference type="EMBL" id="JANKHO010000170">
    <property type="protein sequence ID" value="KAJ3513945.1"/>
    <property type="molecule type" value="Genomic_DNA"/>
</dbReference>
<evidence type="ECO:0000256" key="4">
    <source>
        <dbReference type="SAM" id="Phobius"/>
    </source>
</evidence>
<feature type="domain" description="Major facilitator superfamily (MFS) profile" evidence="5">
    <location>
        <begin position="283"/>
        <end position="471"/>
    </location>
</feature>
<reference evidence="6" key="1">
    <citation type="submission" date="2022-07" db="EMBL/GenBank/DDBJ databases">
        <title>Genome Sequence of Agrocybe chaxingu.</title>
        <authorList>
            <person name="Buettner E."/>
        </authorList>
    </citation>
    <scope>NUCLEOTIDE SEQUENCE</scope>
    <source>
        <strain evidence="6">MP-N11</strain>
    </source>
</reference>
<dbReference type="PANTHER" id="PTHR11360:SF284">
    <property type="entry name" value="EG:103B4.3 PROTEIN-RELATED"/>
    <property type="match status" value="1"/>
</dbReference>
<evidence type="ECO:0000256" key="1">
    <source>
        <dbReference type="ARBA" id="ARBA00004141"/>
    </source>
</evidence>
<feature type="transmembrane region" description="Helical" evidence="4">
    <location>
        <begin position="239"/>
        <end position="261"/>
    </location>
</feature>
<evidence type="ECO:0000256" key="3">
    <source>
        <dbReference type="SAM" id="MobiDB-lite"/>
    </source>
</evidence>
<dbReference type="SUPFAM" id="SSF103473">
    <property type="entry name" value="MFS general substrate transporter"/>
    <property type="match status" value="1"/>
</dbReference>
<dbReference type="Proteomes" id="UP001148786">
    <property type="component" value="Unassembled WGS sequence"/>
</dbReference>
<evidence type="ECO:0000313" key="6">
    <source>
        <dbReference type="EMBL" id="KAJ3513945.1"/>
    </source>
</evidence>
<dbReference type="GO" id="GO:0016020">
    <property type="term" value="C:membrane"/>
    <property type="evidence" value="ECO:0007669"/>
    <property type="project" value="UniProtKB-SubCell"/>
</dbReference>
<dbReference type="GO" id="GO:0022857">
    <property type="term" value="F:transmembrane transporter activity"/>
    <property type="evidence" value="ECO:0007669"/>
    <property type="project" value="InterPro"/>
</dbReference>
<comment type="similarity">
    <text evidence="2">Belongs to the major facilitator superfamily. Monocarboxylate porter (TC 2.A.1.13) family.</text>
</comment>
<sequence length="471" mass="50795">MASNTSGEKAPSVKAPSERAPSENIASEKAPSFKAPSVKIPSVRSSSVRDVPFMSGSVKEESVDAESLDEDVVDRGRRAWLTMIGGFLIGAVTFGYANSFGVYQDLYTRSNTASASAISWIGSTQLFFLFAMGLPAGKLLDMGHFRVTTAVGSLIYVFSLFMISICDTDKYYQLYLSQGLGMGISGGLLYVPCIAVQSHHWRTRRALAMGVVATGASVGGIIFPIMLNQLFNGSLVFAWGVRVSGFIVLAMLLTANLFMSTKPSVNAKGRPKPDLKVIMTDAPYLITILAVFVTNWGVFFPYFYLQLYAFLHGVNQTTAFYLISILNASGIPGRIIPNLIADRIGPFNVAVPCILICNVLIYALFGIKSVAAIIVFAILYGFFSGAIFSITAPAFAELSRDPSEVGIRFGIAFFLSALGALIGTPVTGALLGHHFDWNRAITFSGVSFSAGVFFLVVARQILSKRKDSQRV</sequence>
<feature type="transmembrane region" description="Helical" evidence="4">
    <location>
        <begin position="371"/>
        <end position="395"/>
    </location>
</feature>
<keyword evidence="7" id="KW-1185">Reference proteome</keyword>
<dbReference type="InterPro" id="IPR036259">
    <property type="entry name" value="MFS_trans_sf"/>
</dbReference>
<dbReference type="InterPro" id="IPR020846">
    <property type="entry name" value="MFS_dom"/>
</dbReference>
<evidence type="ECO:0000259" key="5">
    <source>
        <dbReference type="PROSITE" id="PS50850"/>
    </source>
</evidence>
<dbReference type="PROSITE" id="PS50850">
    <property type="entry name" value="MFS"/>
    <property type="match status" value="1"/>
</dbReference>
<protein>
    <recommendedName>
        <fullName evidence="5">Major facilitator superfamily (MFS) profile domain-containing protein</fullName>
    </recommendedName>
</protein>
<keyword evidence="4" id="KW-0472">Membrane</keyword>
<dbReference type="Gene3D" id="1.20.1250.20">
    <property type="entry name" value="MFS general substrate transporter like domains"/>
    <property type="match status" value="2"/>
</dbReference>
<dbReference type="Pfam" id="PF07690">
    <property type="entry name" value="MFS_1"/>
    <property type="match status" value="1"/>
</dbReference>
<feature type="transmembrane region" description="Helical" evidence="4">
    <location>
        <begin position="437"/>
        <end position="458"/>
    </location>
</feature>
<feature type="transmembrane region" description="Helical" evidence="4">
    <location>
        <begin position="147"/>
        <end position="165"/>
    </location>
</feature>
<evidence type="ECO:0000256" key="2">
    <source>
        <dbReference type="ARBA" id="ARBA00006727"/>
    </source>
</evidence>
<dbReference type="AlphaFoldDB" id="A0A9W8MXY4"/>
<feature type="region of interest" description="Disordered" evidence="3">
    <location>
        <begin position="1"/>
        <end position="31"/>
    </location>
</feature>